<feature type="domain" description="Amidase" evidence="2">
    <location>
        <begin position="55"/>
        <end position="469"/>
    </location>
</feature>
<evidence type="ECO:0000256" key="1">
    <source>
        <dbReference type="ARBA" id="ARBA00009199"/>
    </source>
</evidence>
<dbReference type="Gene3D" id="3.90.1300.10">
    <property type="entry name" value="Amidase signature (AS) domain"/>
    <property type="match status" value="1"/>
</dbReference>
<name>A0A6G6WDM0_9ACTN</name>
<dbReference type="InterPro" id="IPR023631">
    <property type="entry name" value="Amidase_dom"/>
</dbReference>
<dbReference type="PANTHER" id="PTHR11895">
    <property type="entry name" value="TRANSAMIDASE"/>
    <property type="match status" value="1"/>
</dbReference>
<accession>A0A6G6WDM0</accession>
<protein>
    <submittedName>
        <fullName evidence="3">Amidase</fullName>
    </submittedName>
</protein>
<dbReference type="InterPro" id="IPR036928">
    <property type="entry name" value="AS_sf"/>
</dbReference>
<gene>
    <name evidence="3" type="ORF">G5V58_11535</name>
</gene>
<keyword evidence="4" id="KW-1185">Reference proteome</keyword>
<evidence type="ECO:0000313" key="3">
    <source>
        <dbReference type="EMBL" id="QIG43309.1"/>
    </source>
</evidence>
<evidence type="ECO:0000313" key="4">
    <source>
        <dbReference type="Proteomes" id="UP000502996"/>
    </source>
</evidence>
<dbReference type="InterPro" id="IPR000120">
    <property type="entry name" value="Amidase"/>
</dbReference>
<dbReference type="EMBL" id="CP049257">
    <property type="protein sequence ID" value="QIG43309.1"/>
    <property type="molecule type" value="Genomic_DNA"/>
</dbReference>
<sequence length="488" mass="50394">MDDYRDHDAVGLAELVRDGQVTPAELLDAARARAREVNGRINAIVVEVDPPAPAGGGDGPFAGVPFLLKDLGQDLAGYPTSGGSRALATTPVTENATVVDRWLAAGLVVFGKTNTPEFGAKGITEPHLFGPARNPWDTDHTPGGSSGGSAAAVAAGIVPCAAASDGGGSIRIPASACGLFGLKPSRGLVPSGPVAGEAIGGTATHGVVSRSVRDTAAMLDVLVGPSPESPYLAAPPLSPYAGEVGQDPGPLRIGVWTGSSINPDPHPEALAAARESAALLTSLGHEVEELDAAPFDDAALARDFLTSWFVYVAHAVAEAKAFGGAGDGGFEPDTLVMAALGRATSPVDFVRAVESRQLAVRRMAAFHQRYDLLLTPSTATPPPRVGALDLPPALQRAQRGLIKARGAGLLRFTPVVDQLISENLGWVPYTQLANLTGLPAMSVPLHWTPQGLPIGTQLVGRLGAEAVLLRLAAQLEQAQPWWDRRPAL</sequence>
<dbReference type="RefSeq" id="WP_165232566.1">
    <property type="nucleotide sequence ID" value="NZ_CP049257.1"/>
</dbReference>
<comment type="similarity">
    <text evidence="1">Belongs to the amidase family.</text>
</comment>
<dbReference type="GO" id="GO:0003824">
    <property type="term" value="F:catalytic activity"/>
    <property type="evidence" value="ECO:0007669"/>
    <property type="project" value="InterPro"/>
</dbReference>
<evidence type="ECO:0000259" key="2">
    <source>
        <dbReference type="Pfam" id="PF01425"/>
    </source>
</evidence>
<dbReference type="SUPFAM" id="SSF75304">
    <property type="entry name" value="Amidase signature (AS) enzymes"/>
    <property type="match status" value="1"/>
</dbReference>
<organism evidence="3 4">
    <name type="scientific">Nocardioides anomalus</name>
    <dbReference type="NCBI Taxonomy" id="2712223"/>
    <lineage>
        <taxon>Bacteria</taxon>
        <taxon>Bacillati</taxon>
        <taxon>Actinomycetota</taxon>
        <taxon>Actinomycetes</taxon>
        <taxon>Propionibacteriales</taxon>
        <taxon>Nocardioidaceae</taxon>
        <taxon>Nocardioides</taxon>
    </lineage>
</organism>
<proteinExistence type="inferred from homology"/>
<dbReference type="InterPro" id="IPR020556">
    <property type="entry name" value="Amidase_CS"/>
</dbReference>
<dbReference type="AlphaFoldDB" id="A0A6G6WDM0"/>
<dbReference type="PROSITE" id="PS00571">
    <property type="entry name" value="AMIDASES"/>
    <property type="match status" value="1"/>
</dbReference>
<dbReference type="Pfam" id="PF01425">
    <property type="entry name" value="Amidase"/>
    <property type="match status" value="1"/>
</dbReference>
<reference evidence="3 4" key="1">
    <citation type="submission" date="2020-02" db="EMBL/GenBank/DDBJ databases">
        <title>Full genome sequence of Nocardioides sp. R-3366.</title>
        <authorList>
            <person name="Im W.-T."/>
        </authorList>
    </citation>
    <scope>NUCLEOTIDE SEQUENCE [LARGE SCALE GENOMIC DNA]</scope>
    <source>
        <strain evidence="3 4">R-3366</strain>
    </source>
</reference>
<dbReference type="PANTHER" id="PTHR11895:SF7">
    <property type="entry name" value="GLUTAMYL-TRNA(GLN) AMIDOTRANSFERASE SUBUNIT A, MITOCHONDRIAL"/>
    <property type="match status" value="1"/>
</dbReference>
<dbReference type="Proteomes" id="UP000502996">
    <property type="component" value="Chromosome"/>
</dbReference>
<dbReference type="KEGG" id="nano:G5V58_11535"/>